<organism evidence="6 7">
    <name type="scientific">Teichococcus aestuarii</name>
    <dbReference type="NCBI Taxonomy" id="568898"/>
    <lineage>
        <taxon>Bacteria</taxon>
        <taxon>Pseudomonadati</taxon>
        <taxon>Pseudomonadota</taxon>
        <taxon>Alphaproteobacteria</taxon>
        <taxon>Acetobacterales</taxon>
        <taxon>Roseomonadaceae</taxon>
        <taxon>Roseomonas</taxon>
    </lineage>
</organism>
<dbReference type="SUPFAM" id="SSF55073">
    <property type="entry name" value="Nucleotide cyclase"/>
    <property type="match status" value="1"/>
</dbReference>
<feature type="transmembrane region" description="Helical" evidence="1">
    <location>
        <begin position="144"/>
        <end position="165"/>
    </location>
</feature>
<keyword evidence="1" id="KW-1133">Transmembrane helix</keyword>
<feature type="transmembrane region" description="Helical" evidence="1">
    <location>
        <begin position="83"/>
        <end position="104"/>
    </location>
</feature>
<dbReference type="PROSITE" id="PS50924">
    <property type="entry name" value="MHYT"/>
    <property type="match status" value="1"/>
</dbReference>
<evidence type="ECO:0000313" key="6">
    <source>
        <dbReference type="EMBL" id="PWC28932.1"/>
    </source>
</evidence>
<feature type="transmembrane region" description="Helical" evidence="1">
    <location>
        <begin position="47"/>
        <end position="71"/>
    </location>
</feature>
<feature type="transmembrane region" description="Helical" evidence="1">
    <location>
        <begin position="177"/>
        <end position="200"/>
    </location>
</feature>
<dbReference type="InterPro" id="IPR043128">
    <property type="entry name" value="Rev_trsase/Diguanyl_cyclase"/>
</dbReference>
<keyword evidence="7" id="KW-1185">Reference proteome</keyword>
<dbReference type="InterPro" id="IPR001633">
    <property type="entry name" value="EAL_dom"/>
</dbReference>
<dbReference type="SMART" id="SM00091">
    <property type="entry name" value="PAS"/>
    <property type="match status" value="1"/>
</dbReference>
<dbReference type="InterPro" id="IPR000014">
    <property type="entry name" value="PAS"/>
</dbReference>
<dbReference type="PANTHER" id="PTHR44757">
    <property type="entry name" value="DIGUANYLATE CYCLASE DGCP"/>
    <property type="match status" value="1"/>
</dbReference>
<protein>
    <recommendedName>
        <fullName evidence="8">Bifunctional diguanylate cyclase/phosphodiesterase</fullName>
    </recommendedName>
</protein>
<dbReference type="InterPro" id="IPR013767">
    <property type="entry name" value="PAS_fold"/>
</dbReference>
<dbReference type="Gene3D" id="3.20.20.450">
    <property type="entry name" value="EAL domain"/>
    <property type="match status" value="1"/>
</dbReference>
<gene>
    <name evidence="6" type="ORF">CR165_10060</name>
</gene>
<keyword evidence="1" id="KW-0472">Membrane</keyword>
<dbReference type="CDD" id="cd00130">
    <property type="entry name" value="PAS"/>
    <property type="match status" value="1"/>
</dbReference>
<dbReference type="Pfam" id="PF03707">
    <property type="entry name" value="MHYT"/>
    <property type="match status" value="2"/>
</dbReference>
<dbReference type="PROSITE" id="PS50883">
    <property type="entry name" value="EAL"/>
    <property type="match status" value="1"/>
</dbReference>
<dbReference type="NCBIfam" id="TIGR00254">
    <property type="entry name" value="GGDEF"/>
    <property type="match status" value="1"/>
</dbReference>
<dbReference type="Gene3D" id="3.30.70.270">
    <property type="match status" value="1"/>
</dbReference>
<dbReference type="CDD" id="cd01949">
    <property type="entry name" value="GGDEF"/>
    <property type="match status" value="1"/>
</dbReference>
<dbReference type="SMART" id="SM00052">
    <property type="entry name" value="EAL"/>
    <property type="match status" value="1"/>
</dbReference>
<dbReference type="Proteomes" id="UP000245048">
    <property type="component" value="Unassembled WGS sequence"/>
</dbReference>
<feature type="domain" description="PAS" evidence="2">
    <location>
        <begin position="262"/>
        <end position="295"/>
    </location>
</feature>
<dbReference type="InterPro" id="IPR052155">
    <property type="entry name" value="Biofilm_reg_signaling"/>
</dbReference>
<dbReference type="SMART" id="SM00267">
    <property type="entry name" value="GGDEF"/>
    <property type="match status" value="1"/>
</dbReference>
<dbReference type="InterPro" id="IPR035919">
    <property type="entry name" value="EAL_sf"/>
</dbReference>
<feature type="domain" description="MHYT" evidence="5">
    <location>
        <begin position="12"/>
        <end position="198"/>
    </location>
</feature>
<reference evidence="7" key="1">
    <citation type="submission" date="2017-10" db="EMBL/GenBank/DDBJ databases">
        <authorList>
            <person name="Toshchakov S.V."/>
            <person name="Goeva M.A."/>
        </authorList>
    </citation>
    <scope>NUCLEOTIDE SEQUENCE [LARGE SCALE GENOMIC DNA]</scope>
    <source>
        <strain evidence="7">JR1/69-1-13</strain>
    </source>
</reference>
<dbReference type="AlphaFoldDB" id="A0A2U1V4X6"/>
<dbReference type="InterPro" id="IPR005330">
    <property type="entry name" value="MHYT_dom"/>
</dbReference>
<dbReference type="Pfam" id="PF00563">
    <property type="entry name" value="EAL"/>
    <property type="match status" value="1"/>
</dbReference>
<feature type="transmembrane region" description="Helical" evidence="1">
    <location>
        <begin position="111"/>
        <end position="132"/>
    </location>
</feature>
<evidence type="ECO:0000256" key="1">
    <source>
        <dbReference type="PROSITE-ProRule" id="PRU00244"/>
    </source>
</evidence>
<evidence type="ECO:0000259" key="4">
    <source>
        <dbReference type="PROSITE" id="PS50887"/>
    </source>
</evidence>
<proteinExistence type="predicted"/>
<dbReference type="Gene3D" id="3.30.450.20">
    <property type="entry name" value="PAS domain"/>
    <property type="match status" value="1"/>
</dbReference>
<feature type="domain" description="GGDEF" evidence="4">
    <location>
        <begin position="386"/>
        <end position="520"/>
    </location>
</feature>
<dbReference type="InterPro" id="IPR035965">
    <property type="entry name" value="PAS-like_dom_sf"/>
</dbReference>
<sequence>MMQVYRCITEQHDLRLVLLAAIVCLAGSVVALGVLRRALQAGSWSRGGWLLLAGMAGGSAIWCTHFIGILAYGPGTRLGFEPLLTLVSLVIAILACTGGFAIAVGPARGAALLGGAVVGAGVGAMHYTGMLAYGASGVVTYDRFYLAASLALSVLFGMAAVWRSLRGTGWRSTLEGALLFGTGIFLLHFTGMAAVLVLPLPLDMPDNGTQAALALTVGLVALMVMAAAAAAYLIDHRNEEDGMLRMRRLVDSAIEGLAIVRDGRILEANQSFQAMVGLPRAQLLGQEMPGTLLPPLHLPEGQPEATVETQLRRADGTLLDVELVVRENVPRPGKRVFALRDLRERREQERRIRHLALHDALTGLPNRARFTQQLEQTLRAAGGARQSVALIRLGLDRFKEINDLHGHMAGDGVLRSYARQLSVLVPAGGVAGRLGGDEFALLVPYTAEGELRGLLDALEALAHQPHWAGHSEILVSAGIGVALFPLDARTGEALLADSDVAMRRAKTLRSGGACFYQTEMDASVRVRRRLAEDLRSALADGQLRLFYQPQVELATGRRTGFEALMRWQHPVRGFVPPAEFIPLAEESGLILTLGEWALRSACAAAAAEPRMGRVAVNLSPLQFLQPDLPQTIATILAETRLPPGRLELEITETILMQDQERAQEMLGQIKALGVQVAMDDFGTGYSSLGTLRAFTFDKIKLDRSFLREIGSNRQAMTILRAVLAIGQGLGVPVLAEGVETEEQRALLHAEGCAEAQGYLFGLPLPPEELGLRGSAAA</sequence>
<name>A0A2U1V4X6_9PROT</name>
<dbReference type="CDD" id="cd01948">
    <property type="entry name" value="EAL"/>
    <property type="match status" value="1"/>
</dbReference>
<dbReference type="InterPro" id="IPR029787">
    <property type="entry name" value="Nucleotide_cyclase"/>
</dbReference>
<dbReference type="OrthoDB" id="9793210at2"/>
<evidence type="ECO:0000313" key="7">
    <source>
        <dbReference type="Proteomes" id="UP000245048"/>
    </source>
</evidence>
<comment type="caution">
    <text evidence="6">The sequence shown here is derived from an EMBL/GenBank/DDBJ whole genome shotgun (WGS) entry which is preliminary data.</text>
</comment>
<evidence type="ECO:0000259" key="3">
    <source>
        <dbReference type="PROSITE" id="PS50883"/>
    </source>
</evidence>
<dbReference type="EMBL" id="PDOA01000005">
    <property type="protein sequence ID" value="PWC28932.1"/>
    <property type="molecule type" value="Genomic_DNA"/>
</dbReference>
<dbReference type="NCBIfam" id="TIGR00229">
    <property type="entry name" value="sensory_box"/>
    <property type="match status" value="1"/>
</dbReference>
<dbReference type="GO" id="GO:0006355">
    <property type="term" value="P:regulation of DNA-templated transcription"/>
    <property type="evidence" value="ECO:0007669"/>
    <property type="project" value="InterPro"/>
</dbReference>
<evidence type="ECO:0000259" key="2">
    <source>
        <dbReference type="PROSITE" id="PS50112"/>
    </source>
</evidence>
<dbReference type="SUPFAM" id="SSF55785">
    <property type="entry name" value="PYP-like sensor domain (PAS domain)"/>
    <property type="match status" value="1"/>
</dbReference>
<dbReference type="PROSITE" id="PS50112">
    <property type="entry name" value="PAS"/>
    <property type="match status" value="1"/>
</dbReference>
<dbReference type="Pfam" id="PF00989">
    <property type="entry name" value="PAS"/>
    <property type="match status" value="1"/>
</dbReference>
<evidence type="ECO:0000259" key="5">
    <source>
        <dbReference type="PROSITE" id="PS50924"/>
    </source>
</evidence>
<dbReference type="RefSeq" id="WP_109516852.1">
    <property type="nucleotide sequence ID" value="NZ_JBHSCH010000022.1"/>
</dbReference>
<evidence type="ECO:0008006" key="8">
    <source>
        <dbReference type="Google" id="ProtNLM"/>
    </source>
</evidence>
<dbReference type="SUPFAM" id="SSF141868">
    <property type="entry name" value="EAL domain-like"/>
    <property type="match status" value="1"/>
</dbReference>
<dbReference type="PROSITE" id="PS50887">
    <property type="entry name" value="GGDEF"/>
    <property type="match status" value="1"/>
</dbReference>
<feature type="domain" description="EAL" evidence="3">
    <location>
        <begin position="527"/>
        <end position="777"/>
    </location>
</feature>
<feature type="transmembrane region" description="Helical" evidence="1">
    <location>
        <begin position="16"/>
        <end position="35"/>
    </location>
</feature>
<keyword evidence="1" id="KW-0812">Transmembrane</keyword>
<dbReference type="GO" id="GO:0016020">
    <property type="term" value="C:membrane"/>
    <property type="evidence" value="ECO:0007669"/>
    <property type="project" value="UniProtKB-UniRule"/>
</dbReference>
<accession>A0A2U1V4X6</accession>
<dbReference type="Pfam" id="PF00990">
    <property type="entry name" value="GGDEF"/>
    <property type="match status" value="1"/>
</dbReference>
<dbReference type="InterPro" id="IPR000160">
    <property type="entry name" value="GGDEF_dom"/>
</dbReference>
<dbReference type="PANTHER" id="PTHR44757:SF2">
    <property type="entry name" value="BIOFILM ARCHITECTURE MAINTENANCE PROTEIN MBAA"/>
    <property type="match status" value="1"/>
</dbReference>
<feature type="transmembrane region" description="Helical" evidence="1">
    <location>
        <begin position="212"/>
        <end position="234"/>
    </location>
</feature>